<evidence type="ECO:0000313" key="7">
    <source>
        <dbReference type="Proteomes" id="UP000005239"/>
    </source>
</evidence>
<comment type="subcellular location">
    <subcellularLocation>
        <location evidence="1">Mitochondrion</location>
    </subcellularLocation>
</comment>
<dbReference type="InterPro" id="IPR036549">
    <property type="entry name" value="CX6/COA6-like_sf"/>
</dbReference>
<dbReference type="InterPro" id="IPR012945">
    <property type="entry name" value="Tubulin-bd_cofactor_C_dom"/>
</dbReference>
<feature type="compositionally biased region" description="Acidic residues" evidence="5">
    <location>
        <begin position="382"/>
        <end position="402"/>
    </location>
</feature>
<dbReference type="InterPro" id="IPR016098">
    <property type="entry name" value="CAP/MinC_C"/>
</dbReference>
<protein>
    <submittedName>
        <fullName evidence="6">C-CAP/cofactor C-like domain-containing protein</fullName>
    </submittedName>
</protein>
<feature type="region of interest" description="Disordered" evidence="5">
    <location>
        <begin position="292"/>
        <end position="315"/>
    </location>
</feature>
<evidence type="ECO:0000256" key="3">
    <source>
        <dbReference type="ARBA" id="ARBA00023128"/>
    </source>
</evidence>
<keyword evidence="3" id="KW-0496">Mitochondrion</keyword>
<evidence type="ECO:0000256" key="1">
    <source>
        <dbReference type="ARBA" id="ARBA00004173"/>
    </source>
</evidence>
<dbReference type="PANTHER" id="PTHR11387">
    <property type="entry name" value="CYTOCHROME C OXIDASE SUBUNIT 6B"/>
    <property type="match status" value="1"/>
</dbReference>
<keyword evidence="7" id="KW-1185">Reference proteome</keyword>
<dbReference type="PROSITE" id="PS51329">
    <property type="entry name" value="C_CAP_COFACTOR_C"/>
    <property type="match status" value="1"/>
</dbReference>
<accession>A0A8R1UCM5</accession>
<dbReference type="Gene3D" id="2.160.20.70">
    <property type="match status" value="1"/>
</dbReference>
<dbReference type="Pfam" id="PF02297">
    <property type="entry name" value="COX6B"/>
    <property type="match status" value="1"/>
</dbReference>
<dbReference type="GO" id="GO:0045277">
    <property type="term" value="C:respiratory chain complex IV"/>
    <property type="evidence" value="ECO:0007669"/>
    <property type="project" value="InterPro"/>
</dbReference>
<proteinExistence type="inferred from homology"/>
<gene>
    <name evidence="6" type="primary">WBGene00109573</name>
</gene>
<evidence type="ECO:0000256" key="5">
    <source>
        <dbReference type="SAM" id="MobiDB-lite"/>
    </source>
</evidence>
<dbReference type="AlphaFoldDB" id="A0A2A6BAV4"/>
<keyword evidence="4" id="KW-1015">Disulfide bond</keyword>
<dbReference type="Proteomes" id="UP000005239">
    <property type="component" value="Unassembled WGS sequence"/>
</dbReference>
<reference evidence="6" key="2">
    <citation type="submission" date="2022-06" db="UniProtKB">
        <authorList>
            <consortium name="EnsemblMetazoa"/>
        </authorList>
    </citation>
    <scope>IDENTIFICATION</scope>
    <source>
        <strain evidence="6">PS312</strain>
    </source>
</reference>
<dbReference type="InterPro" id="IPR003213">
    <property type="entry name" value="Cyt_c_oxidase_su6B"/>
</dbReference>
<dbReference type="GO" id="GO:0005739">
    <property type="term" value="C:mitochondrion"/>
    <property type="evidence" value="ECO:0000318"/>
    <property type="project" value="GO_Central"/>
</dbReference>
<feature type="region of interest" description="Disordered" evidence="5">
    <location>
        <begin position="371"/>
        <end position="412"/>
    </location>
</feature>
<reference evidence="7" key="1">
    <citation type="journal article" date="2008" name="Nat. Genet.">
        <title>The Pristionchus pacificus genome provides a unique perspective on nematode lifestyle and parasitism.</title>
        <authorList>
            <person name="Dieterich C."/>
            <person name="Clifton S.W."/>
            <person name="Schuster L.N."/>
            <person name="Chinwalla A."/>
            <person name="Delehaunty K."/>
            <person name="Dinkelacker I."/>
            <person name="Fulton L."/>
            <person name="Fulton R."/>
            <person name="Godfrey J."/>
            <person name="Minx P."/>
            <person name="Mitreva M."/>
            <person name="Roeseler W."/>
            <person name="Tian H."/>
            <person name="Witte H."/>
            <person name="Yang S.P."/>
            <person name="Wilson R.K."/>
            <person name="Sommer R.J."/>
        </authorList>
    </citation>
    <scope>NUCLEOTIDE SEQUENCE [LARGE SCALE GENOMIC DNA]</scope>
    <source>
        <strain evidence="7">PS312</strain>
    </source>
</reference>
<name>A0A2A6BAV4_PRIPA</name>
<evidence type="ECO:0000256" key="2">
    <source>
        <dbReference type="ARBA" id="ARBA00008848"/>
    </source>
</evidence>
<sequence length="578" mass="66281">MESKQTNLDAGLYHAFTRHTPHNYFSMSMPANIEVPATTHERLQNHKEAGGEALRHPESAEWFNKEHNEKLKKELLWAAPYDARFPQVRKQRQCFAYYVDFHRCKELMGEDYKPCKFFQNVYQDFCPKFWTEKWDDLVGEGRFPAKFDPIMAENTRVSDAEILRREQYIRAGLREREIVDPFTWSYPWKAAGVMTGVGLVAMYLTNKWNKKPYYFALFPRLAALSLVAGIGYSRRCDRALHQPPSRGLRPLQRQKWSQFLSDHSSLVSSSCPIHQMEDSMEKKRAAMVARLEGRGKKAAETKQANKASRERDDRSVEELIEDSRVEIDNGIVNDMTEKRLVEAISLGPSAYLEVKLREVLADVRKAILERETQAVPPPLSDDSSDDVDEEEEEGGDEEMEEKGEERKKEADIQCVAHHRHEETIEGEDGSSVRLAHLDNCTISLNFCPSTVHMEALTDTTVIMLPVQTSILIYGSKRLSLFGEAQQIRVHDVEESELNVGVRGEGGLILESCRAVTVAKCILTSGGDRVPIHDGDEWTRPKDFDWLAEGQSPNWREAREDEWRVADVVTRSVEKWKMS</sequence>
<evidence type="ECO:0000313" key="6">
    <source>
        <dbReference type="EnsemblMetazoa" id="PPA20019.1"/>
    </source>
</evidence>
<dbReference type="InterPro" id="IPR017901">
    <property type="entry name" value="C-CAP_CF_C-like"/>
</dbReference>
<dbReference type="SUPFAM" id="SSF47694">
    <property type="entry name" value="Cytochrome c oxidase subunit h"/>
    <property type="match status" value="1"/>
</dbReference>
<evidence type="ECO:0000256" key="4">
    <source>
        <dbReference type="ARBA" id="ARBA00023157"/>
    </source>
</evidence>
<dbReference type="EnsemblMetazoa" id="PPA20019.1">
    <property type="protein sequence ID" value="PPA20019.1"/>
    <property type="gene ID" value="WBGene00109573"/>
</dbReference>
<dbReference type="InterPro" id="IPR048280">
    <property type="entry name" value="COX6B-like"/>
</dbReference>
<organism evidence="6 7">
    <name type="scientific">Pristionchus pacificus</name>
    <name type="common">Parasitic nematode worm</name>
    <dbReference type="NCBI Taxonomy" id="54126"/>
    <lineage>
        <taxon>Eukaryota</taxon>
        <taxon>Metazoa</taxon>
        <taxon>Ecdysozoa</taxon>
        <taxon>Nematoda</taxon>
        <taxon>Chromadorea</taxon>
        <taxon>Rhabditida</taxon>
        <taxon>Rhabditina</taxon>
        <taxon>Diplogasteromorpha</taxon>
        <taxon>Diplogasteroidea</taxon>
        <taxon>Neodiplogasteridae</taxon>
        <taxon>Pristionchus</taxon>
    </lineage>
</organism>
<comment type="similarity">
    <text evidence="2">Belongs to the TBCC family.</text>
</comment>
<accession>A0A2A6BAV4</accession>
<dbReference type="Pfam" id="PF07986">
    <property type="entry name" value="TBCC"/>
    <property type="match status" value="1"/>
</dbReference>
<dbReference type="CDD" id="cd00926">
    <property type="entry name" value="Cyt_c_Oxidase_VIb"/>
    <property type="match status" value="1"/>
</dbReference>
<dbReference type="Gene3D" id="1.10.10.140">
    <property type="entry name" value="Cytochrome c oxidase, subunit VIb"/>
    <property type="match status" value="1"/>
</dbReference>